<evidence type="ECO:0000256" key="1">
    <source>
        <dbReference type="ARBA" id="ARBA00004147"/>
    </source>
</evidence>
<evidence type="ECO:0000256" key="15">
    <source>
        <dbReference type="ARBA" id="ARBA00025176"/>
    </source>
</evidence>
<dbReference type="GO" id="GO:0042025">
    <property type="term" value="C:host cell nucleus"/>
    <property type="evidence" value="ECO:0007669"/>
    <property type="project" value="UniProtKB-SubCell"/>
</dbReference>
<evidence type="ECO:0000256" key="3">
    <source>
        <dbReference type="ARBA" id="ARBA00004501"/>
    </source>
</evidence>
<keyword evidence="9" id="KW-0945">Host-virus interaction</keyword>
<dbReference type="InterPro" id="IPR001530">
    <property type="entry name" value="Gemini_BR1"/>
</dbReference>
<keyword evidence="7" id="KW-1032">Host cell membrane</keyword>
<evidence type="ECO:0000313" key="19">
    <source>
        <dbReference type="EMBL" id="CAG29108.1"/>
    </source>
</evidence>
<evidence type="ECO:0000256" key="12">
    <source>
        <dbReference type="ARBA" id="ARBA00023125"/>
    </source>
</evidence>
<evidence type="ECO:0000256" key="14">
    <source>
        <dbReference type="ARBA" id="ARBA00023200"/>
    </source>
</evidence>
<organism evidence="19">
    <name type="scientific">East African cassava mosaic virus-KE2</name>
    <dbReference type="NCBI Taxonomy" id="374778"/>
    <lineage>
        <taxon>Viruses</taxon>
        <taxon>Monodnaviria</taxon>
        <taxon>Shotokuvirae</taxon>
        <taxon>Cressdnaviricota</taxon>
        <taxon>Repensiviricetes</taxon>
        <taxon>Geplafuvirales</taxon>
        <taxon>Geminiviridae</taxon>
        <taxon>Begomovirus</taxon>
        <taxon>Begomovirus manihotisafricaense</taxon>
        <taxon>East African cassava mosaic virus</taxon>
    </lineage>
</organism>
<dbReference type="GO" id="GO:0030430">
    <property type="term" value="C:host cell cytoplasm"/>
    <property type="evidence" value="ECO:0007669"/>
    <property type="project" value="UniProtKB-SubCell"/>
</dbReference>
<dbReference type="GO" id="GO:0020002">
    <property type="term" value="C:host cell plasma membrane"/>
    <property type="evidence" value="ECO:0007669"/>
    <property type="project" value="UniProtKB-SubCell"/>
</dbReference>
<dbReference type="GO" id="GO:0051027">
    <property type="term" value="P:DNA transport"/>
    <property type="evidence" value="ECO:0007669"/>
    <property type="project" value="InterPro"/>
</dbReference>
<proteinExistence type="inferred from homology"/>
<evidence type="ECO:0000256" key="17">
    <source>
        <dbReference type="ARBA" id="ARBA00029578"/>
    </source>
</evidence>
<evidence type="ECO:0000256" key="7">
    <source>
        <dbReference type="ARBA" id="ARBA00022511"/>
    </source>
</evidence>
<sequence length="284" mass="32106">MCGYMIRHVLIICPINICMSPVRQCKMYSVYRRGYKTPYRSPYGARGTPYVNRKTSGKQTAKSRVSRKLAYESPKGLYTRRSLEDIHNGAALKLPQQGDHTSYVTLPCRGIDGNGGRSVDHIKLLSLRVSGTVNVSQSGGDDNMGERTTMRGIFFMACLVDKKPFVPDGVSILPTFNELFGEYESVYGMPRLKENVRHRYRVIGTSKLYITTDEDHIQKPFSLRRRLSGGKYPIWSSFKDVDNSSTGGNYKNINKNAILVSYVWVSLSRTTCDVYSQFVLNYVG</sequence>
<reference evidence="19" key="1">
    <citation type="thesis" date="2005" institute="MSc (Research)" country="University of East Anglia, Norwich, UK">
        <title>Diversity of cassava-infecting geminiviruses in Kenya.</title>
        <authorList>
            <person name="Bull S.E."/>
        </authorList>
    </citation>
    <scope>NUCLEOTIDE SEQUENCE</scope>
    <source>
        <strain evidence="19">EACMV-KE2[K197]</strain>
    </source>
</reference>
<evidence type="ECO:0000256" key="4">
    <source>
        <dbReference type="ARBA" id="ARBA00005789"/>
    </source>
</evidence>
<comment type="function">
    <text evidence="15">Binds to the genomic viral ssDNA, shuttles it into and out of the cell nucleus. Begomoviruses use 2 proteins to transport their DNA from cell to cell. The nuclear shuttle protein (NSP) shuttles it between nucleus and cytoplasm and the movement protein (MP) probably transports the DNA-NSP complex to the cell periphery and facilitates movement across the cell wall.</text>
</comment>
<protein>
    <recommendedName>
        <fullName evidence="5">Nuclear shuttle protein</fullName>
    </recommendedName>
    <alternativeName>
        <fullName evidence="17">Protein BR1</fullName>
    </alternativeName>
    <alternativeName>
        <fullName evidence="18">Protein BV1</fullName>
    </alternativeName>
</protein>
<reference evidence="19" key="2">
    <citation type="journal article" date="2006" name="J. Gen. Virol.">
        <title>Genetic diversity and phylogeography of cassava mosaic viruses in Kenya.</title>
        <authorList>
            <person name="Bull S.E."/>
            <person name="Briddon R.W."/>
            <person name="Sserubombwe W.S."/>
            <person name="Ngugi K."/>
            <person name="Markham P.G."/>
            <person name="Stanley J."/>
        </authorList>
    </citation>
    <scope>NUCLEOTIDE SEQUENCE</scope>
    <source>
        <strain evidence="19">EACMV-KE2[K197]</strain>
    </source>
</reference>
<keyword evidence="14" id="KW-1035">Host cytoplasm</keyword>
<keyword evidence="10" id="KW-1043">Host membrane</keyword>
<evidence type="ECO:0000256" key="10">
    <source>
        <dbReference type="ARBA" id="ARBA00022870"/>
    </source>
</evidence>
<dbReference type="GO" id="GO:0046740">
    <property type="term" value="P:transport of virus in host, cell to cell"/>
    <property type="evidence" value="ECO:0007669"/>
    <property type="project" value="UniProtKB-KW"/>
</dbReference>
<evidence type="ECO:0000256" key="2">
    <source>
        <dbReference type="ARBA" id="ARBA00004192"/>
    </source>
</evidence>
<dbReference type="GO" id="GO:0003697">
    <property type="term" value="F:single-stranded DNA binding"/>
    <property type="evidence" value="ECO:0007669"/>
    <property type="project" value="InterPro"/>
</dbReference>
<keyword evidence="12" id="KW-0238">DNA-binding</keyword>
<evidence type="ECO:0000256" key="13">
    <source>
        <dbReference type="ARBA" id="ARBA00023136"/>
    </source>
</evidence>
<dbReference type="InterPro" id="IPR000263">
    <property type="entry name" value="GV_A/BR1_coat"/>
</dbReference>
<evidence type="ECO:0000256" key="11">
    <source>
        <dbReference type="ARBA" id="ARBA00023031"/>
    </source>
</evidence>
<dbReference type="PRINTS" id="PR00225">
    <property type="entry name" value="GEMCOATBR1"/>
</dbReference>
<accession>Q1JTY5</accession>
<dbReference type="GO" id="GO:0043657">
    <property type="term" value="C:host cell"/>
    <property type="evidence" value="ECO:0007669"/>
    <property type="project" value="InterPro"/>
</dbReference>
<evidence type="ECO:0000256" key="6">
    <source>
        <dbReference type="ARBA" id="ARBA00022448"/>
    </source>
</evidence>
<comment type="subcellular location">
    <subcellularLocation>
        <location evidence="3">Host cell membrane</location>
        <topology evidence="3">Peripheral membrane protein</topology>
        <orientation evidence="3">Cytoplasmic side</orientation>
    </subcellularLocation>
    <subcellularLocation>
        <location evidence="2">Host cytoplasm</location>
    </subcellularLocation>
    <subcellularLocation>
        <location evidence="1">Host nucleus</location>
    </subcellularLocation>
</comment>
<evidence type="ECO:0000256" key="8">
    <source>
        <dbReference type="ARBA" id="ARBA00022562"/>
    </source>
</evidence>
<evidence type="ECO:0000256" key="5">
    <source>
        <dbReference type="ARBA" id="ARBA00014908"/>
    </source>
</evidence>
<dbReference type="Pfam" id="PF00844">
    <property type="entry name" value="Gemini_coat"/>
    <property type="match status" value="1"/>
</dbReference>
<dbReference type="GO" id="GO:0019028">
    <property type="term" value="C:viral capsid"/>
    <property type="evidence" value="ECO:0007669"/>
    <property type="project" value="InterPro"/>
</dbReference>
<comment type="similarity">
    <text evidence="4">Belongs to the begomovirus nuclear shuttle protein family.</text>
</comment>
<evidence type="ECO:0000256" key="18">
    <source>
        <dbReference type="ARBA" id="ARBA00029763"/>
    </source>
</evidence>
<name>Q1JTY5_9GEMI</name>
<evidence type="ECO:0000256" key="16">
    <source>
        <dbReference type="ARBA" id="ARBA00026026"/>
    </source>
</evidence>
<keyword evidence="13" id="KW-0472">Membrane</keyword>
<evidence type="ECO:0000256" key="9">
    <source>
        <dbReference type="ARBA" id="ARBA00022581"/>
    </source>
</evidence>
<dbReference type="InterPro" id="IPR029053">
    <property type="entry name" value="Viral_coat"/>
</dbReference>
<keyword evidence="11" id="KW-0916">Viral movement protein</keyword>
<gene>
    <name evidence="19" type="primary">NSP</name>
</gene>
<keyword evidence="6" id="KW-0813">Transport</keyword>
<keyword evidence="8" id="KW-1048">Host nucleus</keyword>
<dbReference type="EMBL" id="AJ704973">
    <property type="protein sequence ID" value="CAG29108.1"/>
    <property type="molecule type" value="Genomic_DNA"/>
</dbReference>
<comment type="subunit">
    <text evidence="16">Binds to single-stranded and double-stranded viral DNA. Interacts with the host nuclear shuttle interacting (NSI) protein. This interaction may allow NSP to recruit NSI monomers to the viral genome and thus regulate nuclear export of viral genome by NSP.</text>
</comment>
<dbReference type="Gene3D" id="2.60.120.20">
    <property type="match status" value="1"/>
</dbReference>
<dbReference type="GO" id="GO:0005198">
    <property type="term" value="F:structural molecule activity"/>
    <property type="evidence" value="ECO:0007669"/>
    <property type="project" value="InterPro"/>
</dbReference>